<name>A0ABW2Z1Q7_9SPHI</name>
<dbReference type="Proteomes" id="UP001596958">
    <property type="component" value="Unassembled WGS sequence"/>
</dbReference>
<evidence type="ECO:0000313" key="2">
    <source>
        <dbReference type="Proteomes" id="UP001596958"/>
    </source>
</evidence>
<dbReference type="CDD" id="cd18699">
    <property type="entry name" value="PIN_VapC_like"/>
    <property type="match status" value="1"/>
</dbReference>
<reference evidence="2" key="1">
    <citation type="journal article" date="2019" name="Int. J. Syst. Evol. Microbiol.">
        <title>The Global Catalogue of Microorganisms (GCM) 10K type strain sequencing project: providing services to taxonomists for standard genome sequencing and annotation.</title>
        <authorList>
            <consortium name="The Broad Institute Genomics Platform"/>
            <consortium name="The Broad Institute Genome Sequencing Center for Infectious Disease"/>
            <person name="Wu L."/>
            <person name="Ma J."/>
        </authorList>
    </citation>
    <scope>NUCLEOTIDE SEQUENCE [LARGE SCALE GENOMIC DNA]</scope>
    <source>
        <strain evidence="2">CCUG 63418</strain>
    </source>
</reference>
<accession>A0ABW2Z1Q7</accession>
<proteinExistence type="predicted"/>
<evidence type="ECO:0000313" key="1">
    <source>
        <dbReference type="EMBL" id="MFD0752008.1"/>
    </source>
</evidence>
<protein>
    <submittedName>
        <fullName evidence="1">PIN domain-containing protein</fullName>
    </submittedName>
</protein>
<sequence>MRALLDTNIIIHREAERLQNEDIGVLFNWLDRLKIEKCVHLATIEELARFGNEQAVKRMNVKIGNYNVLKTVAPMATEVKAVADKIDKNENDLVDTLLVNEVFSGRVDLLISEDKNIHIKARLLGIGPRVFKIDEYLEKASAEHPGLVEYKVLAVKKQFFGEVDLKDQFFDSFRGDYAEFDGWFNRKADEVCYVCYQDEVLSAFLYIKVEGNDEGYPDIVPPFPKRKRLKVGTLKVTANGYKIGERFLKIIFDNAVLNKVEEIYVTIFEKTVEHERLISLLEDYGFNHWGQKKTGNGSESVLVKPFGKHAQVNPTHPKTGYPYVSTDTDIYIVPIWPDYHTELFPDSILRTESPKDFVENEPHRNAISKVYISWSHEREMQAGDRIVFYRTGGYYAGVVTTVGVVESVITDIPDAQTFVRLCRKRSVFGDEELVKHWNRLKNNPPFIVNFLYVASFRKRANLKWLIDNEVIAGVDSVPRGFSRISQQDFDNIVKYSRS</sequence>
<keyword evidence="2" id="KW-1185">Reference proteome</keyword>
<gene>
    <name evidence="1" type="ORF">ACFQZS_17775</name>
</gene>
<dbReference type="InterPro" id="IPR029060">
    <property type="entry name" value="PIN-like_dom_sf"/>
</dbReference>
<comment type="caution">
    <text evidence="1">The sequence shown here is derived from an EMBL/GenBank/DDBJ whole genome shotgun (WGS) entry which is preliminary data.</text>
</comment>
<dbReference type="RefSeq" id="WP_377102330.1">
    <property type="nucleotide sequence ID" value="NZ_JBHTHU010000022.1"/>
</dbReference>
<organism evidence="1 2">
    <name type="scientific">Mucilaginibacter calamicampi</name>
    <dbReference type="NCBI Taxonomy" id="1302352"/>
    <lineage>
        <taxon>Bacteria</taxon>
        <taxon>Pseudomonadati</taxon>
        <taxon>Bacteroidota</taxon>
        <taxon>Sphingobacteriia</taxon>
        <taxon>Sphingobacteriales</taxon>
        <taxon>Sphingobacteriaceae</taxon>
        <taxon>Mucilaginibacter</taxon>
    </lineage>
</organism>
<dbReference type="Gene3D" id="3.40.630.30">
    <property type="match status" value="1"/>
</dbReference>
<dbReference type="EMBL" id="JBHTHU010000022">
    <property type="protein sequence ID" value="MFD0752008.1"/>
    <property type="molecule type" value="Genomic_DNA"/>
</dbReference>
<dbReference type="SUPFAM" id="SSF88723">
    <property type="entry name" value="PIN domain-like"/>
    <property type="match status" value="1"/>
</dbReference>